<keyword evidence="3" id="KW-1185">Reference proteome</keyword>
<organism evidence="2 3">
    <name type="scientific">Perilla frutescens var. hirtella</name>
    <name type="common">Perilla citriodora</name>
    <name type="synonym">Perilla setoyensis</name>
    <dbReference type="NCBI Taxonomy" id="608512"/>
    <lineage>
        <taxon>Eukaryota</taxon>
        <taxon>Viridiplantae</taxon>
        <taxon>Streptophyta</taxon>
        <taxon>Embryophyta</taxon>
        <taxon>Tracheophyta</taxon>
        <taxon>Spermatophyta</taxon>
        <taxon>Magnoliopsida</taxon>
        <taxon>eudicotyledons</taxon>
        <taxon>Gunneridae</taxon>
        <taxon>Pentapetalae</taxon>
        <taxon>asterids</taxon>
        <taxon>lamiids</taxon>
        <taxon>Lamiales</taxon>
        <taxon>Lamiaceae</taxon>
        <taxon>Nepetoideae</taxon>
        <taxon>Elsholtzieae</taxon>
        <taxon>Perilla</taxon>
    </lineage>
</organism>
<evidence type="ECO:0008006" key="4">
    <source>
        <dbReference type="Google" id="ProtNLM"/>
    </source>
</evidence>
<accession>A0AAD4PDE5</accession>
<proteinExistence type="predicted"/>
<evidence type="ECO:0000313" key="2">
    <source>
        <dbReference type="EMBL" id="KAH6835045.1"/>
    </source>
</evidence>
<feature type="region of interest" description="Disordered" evidence="1">
    <location>
        <begin position="323"/>
        <end position="342"/>
    </location>
</feature>
<reference evidence="2 3" key="1">
    <citation type="journal article" date="2021" name="Nat. Commun.">
        <title>Incipient diploidization of the medicinal plant Perilla within 10,000 years.</title>
        <authorList>
            <person name="Zhang Y."/>
            <person name="Shen Q."/>
            <person name="Leng L."/>
            <person name="Zhang D."/>
            <person name="Chen S."/>
            <person name="Shi Y."/>
            <person name="Ning Z."/>
            <person name="Chen S."/>
        </authorList>
    </citation>
    <scope>NUCLEOTIDE SEQUENCE [LARGE SCALE GENOMIC DNA]</scope>
    <source>
        <strain evidence="3">cv. PC099</strain>
    </source>
</reference>
<dbReference type="Proteomes" id="UP001190926">
    <property type="component" value="Unassembled WGS sequence"/>
</dbReference>
<comment type="caution">
    <text evidence="2">The sequence shown here is derived from an EMBL/GenBank/DDBJ whole genome shotgun (WGS) entry which is preliminary data.</text>
</comment>
<dbReference type="PANTHER" id="PTHR34802:SF2">
    <property type="match status" value="1"/>
</dbReference>
<sequence length="741" mass="83193">MTGLHESSQVQQKKERKGLFWRFRQAREGLPAIRLPGTGASGTCASKLHEGVARPDVRVAARWDMHVVSAHMSCASNHPALHARMKLHLFLQATSFPSPTSYQHHLLRHGGVLVDRSSTTTVGCSKQLSESAAAEIRGADGGGDEIREMIERAEDRGFEEPLELEGTQDEFSKCINSKIRYTRALLLELTEVEVCRRLPSDFDLLILRQLDEESNATVEHKSIFGKPFDHEPSLTTTWNLAFPGERQDNHLYTQSKDSHSQQNCSFERRDMCQLLPQKSEKDAGVLHCEIKKTDSFQLSKTENPYRPPHLSKKMPQPLATFYEPGVESSKESDQKGSADDITGHANSGYGFVLAVAEESPKVSLGTNVAFRRNNEGNEVTESSEPLDECEDFWRENEGNAVIGANTIIKGLKEDNQPTFDDFWAEILEIIHLQLEPNISATNRNNHADSDVEIHFPDEESLTSVDPLQNLNYLNLDDSNAVPNSEAEIILPDEDCLISIHDMMAFDSSMPTVNSGSLGADKVTSSIAVDNRKKSKSANFTKPNDRSKRLHRIAQPPPNLSWLATHGQLHSPLPHSLTSMDIFGPAFPFFMTPNLTPYIRCLDCFTQSDIHLPFCPEATLPNTNTNDSVSQYSLLHQPNIFLQQPNHLLFDTTCVDPTNLLAVYDFDAMQFLHSTSQQAIHEGFGKSRAEKPQAIVDRKIQKLRNKEIDLVKVIWNHHGSEEETWELESELLKKYPDIAYHG</sequence>
<evidence type="ECO:0000256" key="1">
    <source>
        <dbReference type="SAM" id="MobiDB-lite"/>
    </source>
</evidence>
<dbReference type="PANTHER" id="PTHR34802">
    <property type="entry name" value="CHORISMATE SYNTHASE"/>
    <property type="match status" value="1"/>
</dbReference>
<gene>
    <name evidence="2" type="ORF">C2S53_011652</name>
</gene>
<protein>
    <recommendedName>
        <fullName evidence="4">Chromo domain-containing protein</fullName>
    </recommendedName>
</protein>
<evidence type="ECO:0000313" key="3">
    <source>
        <dbReference type="Proteomes" id="UP001190926"/>
    </source>
</evidence>
<name>A0AAD4PDE5_PERFH</name>
<feature type="region of interest" description="Disordered" evidence="1">
    <location>
        <begin position="529"/>
        <end position="551"/>
    </location>
</feature>
<dbReference type="EMBL" id="SDAM02000041">
    <property type="protein sequence ID" value="KAH6835045.1"/>
    <property type="molecule type" value="Genomic_DNA"/>
</dbReference>
<dbReference type="AlphaFoldDB" id="A0AAD4PDE5"/>
<feature type="compositionally biased region" description="Basic and acidic residues" evidence="1">
    <location>
        <begin position="328"/>
        <end position="342"/>
    </location>
</feature>